<dbReference type="STRING" id="477690.SAMN05216474_0763"/>
<accession>A0A1I6YAF7</accession>
<dbReference type="InterPro" id="IPR013431">
    <property type="entry name" value="Delta_60_rpt"/>
</dbReference>
<proteinExistence type="predicted"/>
<dbReference type="Pfam" id="PF17164">
    <property type="entry name" value="DUF5122"/>
    <property type="match status" value="3"/>
</dbReference>
<evidence type="ECO:0000259" key="3">
    <source>
        <dbReference type="Pfam" id="PF18962"/>
    </source>
</evidence>
<feature type="domain" description="Secretion system C-terminal sorting" evidence="3">
    <location>
        <begin position="568"/>
        <end position="638"/>
    </location>
</feature>
<evidence type="ECO:0000256" key="2">
    <source>
        <dbReference type="SAM" id="SignalP"/>
    </source>
</evidence>
<dbReference type="NCBIfam" id="TIGR04183">
    <property type="entry name" value="Por_Secre_tail"/>
    <property type="match status" value="1"/>
</dbReference>
<dbReference type="AlphaFoldDB" id="A0A1I6YAF7"/>
<dbReference type="InterPro" id="IPR026444">
    <property type="entry name" value="Secre_tail"/>
</dbReference>
<evidence type="ECO:0000313" key="5">
    <source>
        <dbReference type="Proteomes" id="UP000236454"/>
    </source>
</evidence>
<dbReference type="NCBIfam" id="TIGR02608">
    <property type="entry name" value="delta_60_rpt"/>
    <property type="match status" value="4"/>
</dbReference>
<dbReference type="OrthoDB" id="9805017at2"/>
<reference evidence="4 5" key="1">
    <citation type="submission" date="2016-10" db="EMBL/GenBank/DDBJ databases">
        <authorList>
            <person name="de Groot N.N."/>
        </authorList>
    </citation>
    <scope>NUCLEOTIDE SEQUENCE [LARGE SCALE GENOMIC DNA]</scope>
    <source>
        <strain evidence="4 5">CGMCC 1.7005</strain>
    </source>
</reference>
<keyword evidence="5" id="KW-1185">Reference proteome</keyword>
<feature type="signal peptide" evidence="2">
    <location>
        <begin position="1"/>
        <end position="20"/>
    </location>
</feature>
<evidence type="ECO:0000256" key="1">
    <source>
        <dbReference type="ARBA" id="ARBA00022729"/>
    </source>
</evidence>
<dbReference type="Gene3D" id="2.80.10.50">
    <property type="match status" value="2"/>
</dbReference>
<dbReference type="RefSeq" id="WP_090246507.1">
    <property type="nucleotide sequence ID" value="NZ_FPAS01000001.1"/>
</dbReference>
<dbReference type="Proteomes" id="UP000236454">
    <property type="component" value="Unassembled WGS sequence"/>
</dbReference>
<gene>
    <name evidence="4" type="ORF">SAMN05216474_0763</name>
</gene>
<dbReference type="Pfam" id="PF18962">
    <property type="entry name" value="Por_Secre_tail"/>
    <property type="match status" value="1"/>
</dbReference>
<dbReference type="EMBL" id="FPAS01000001">
    <property type="protein sequence ID" value="SFT47505.1"/>
    <property type="molecule type" value="Genomic_DNA"/>
</dbReference>
<name>A0A1I6YAF7_9FLAO</name>
<protein>
    <submittedName>
        <fullName evidence="4">Delta-60 repeat domain-containing protein/Por secretion system C-terminal sorting domain-containing protein</fullName>
    </submittedName>
</protein>
<evidence type="ECO:0000313" key="4">
    <source>
        <dbReference type="EMBL" id="SFT47505.1"/>
    </source>
</evidence>
<sequence length="640" mass="70325">MKRIRTLVLVSILLGTNSFAQDISVDASYGIQGSNTAILNSAIETTANSLLQSNGKLLVVCKSVDSTYLVRFDSNGNLDLSFAQNGVLNLNIAPLLIFDPYLAKPSIPIGLTQQRDGKILVSAQNILQRFYEDGNIDPLFGINGRSVLPLASDHQFPYYNVIIEKEDRNILVMGTQNTNFNYFVWCGTGVGGPSIPTYIYSTQITPNGAIDINYGNEGLSHPIEAPHSSLIADYKVQADGKILLLTNYANSQGAGDYGWQQLYRFQTDGSIDNSFEAYNPNTLSYTQQGYAIDLLSDGKIICAGRTTLSNHYTLTRYNTDGTMDAQTNVVNIPNRILEPSMYPNAIALHSLDNDDIIVAAVDKEAYFPVDPRADTAVVVYFDRDFNIKHECEIGPFRAGKGNPSSLQIQEDGKILIAGIQIQQQVKSMFVSRYTPHAVEITYLDITVCDSYNIGKLTLDKPGLHLVVLKKENGCDSLIVIDLTIAPLHSEIKQKGNLLTALPAGHTYQWIDCKTSTPITGATAQTFRPSAHGTYAVIISSENCTEMSNCLTHFPLNVLLEYVTNSRVSPNPSQGQINIQTEPTEEDISIVITNTMGQVVYKTQVAYQASIPLDLNLPDGVYILSIHTLKGIESKKILIQR</sequence>
<keyword evidence="1 2" id="KW-0732">Signal</keyword>
<feature type="chain" id="PRO_5014667233" evidence="2">
    <location>
        <begin position="21"/>
        <end position="640"/>
    </location>
</feature>
<dbReference type="SUPFAM" id="SSF101898">
    <property type="entry name" value="NHL repeat"/>
    <property type="match status" value="1"/>
</dbReference>
<organism evidence="4 5">
    <name type="scientific">Lishizhenia tianjinensis</name>
    <dbReference type="NCBI Taxonomy" id="477690"/>
    <lineage>
        <taxon>Bacteria</taxon>
        <taxon>Pseudomonadati</taxon>
        <taxon>Bacteroidota</taxon>
        <taxon>Flavobacteriia</taxon>
        <taxon>Flavobacteriales</taxon>
        <taxon>Crocinitomicaceae</taxon>
        <taxon>Lishizhenia</taxon>
    </lineage>
</organism>